<protein>
    <submittedName>
        <fullName evidence="1">Uncharacterized protein</fullName>
    </submittedName>
</protein>
<dbReference type="EMBL" id="CM055755">
    <property type="protein sequence ID" value="KAJ7990306.1"/>
    <property type="molecule type" value="Genomic_DNA"/>
</dbReference>
<evidence type="ECO:0000313" key="2">
    <source>
        <dbReference type="Proteomes" id="UP001157502"/>
    </source>
</evidence>
<dbReference type="Proteomes" id="UP001157502">
    <property type="component" value="Chromosome 28"/>
</dbReference>
<sequence length="421" mass="45696">MTQFTTRALLVTCNHLSQSCQNSCIVGIQVPFFDWLVPGLVSSYLQVALSGGVCRSQHEFQAHLQRNRGSSGQPANQEEEVSLYLQRSPPAADRSKKKQAPPCKFNQGAPSDLRKRTWADITTRINKISECQREVMEVVKKWADLKCDANRRMAAMRGPNGIRISQNLSPVEKMVHDILTMSPLDKASLANRTYEAEEDHFGNMSAGTSNGLPGTSPHAGGPSMSPFSASDKDVAMFSQMQFGRDPSQFSREFSYEAPIEEEDCLEFDNLVEKPCHPGSFRPPAEARHTYSRAAASSTPMSSSLAPSPPPLASSSSSLSASSSYPAPSIPPAAPGTRAAREQLAHSATLSLQEQQATTALLEAVSGSLGTLAQSVQQLVESQQVFVHDSLQMQRETVGVLRDFSTNALALLRDKINGHPPP</sequence>
<keyword evidence="2" id="KW-1185">Reference proteome</keyword>
<name>A0ACC2FFZ3_DALPE</name>
<proteinExistence type="predicted"/>
<accession>A0ACC2FFZ3</accession>
<comment type="caution">
    <text evidence="1">The sequence shown here is derived from an EMBL/GenBank/DDBJ whole genome shotgun (WGS) entry which is preliminary data.</text>
</comment>
<gene>
    <name evidence="1" type="ORF">DPEC_G00298940</name>
</gene>
<organism evidence="1 2">
    <name type="scientific">Dallia pectoralis</name>
    <name type="common">Alaska blackfish</name>
    <dbReference type="NCBI Taxonomy" id="75939"/>
    <lineage>
        <taxon>Eukaryota</taxon>
        <taxon>Metazoa</taxon>
        <taxon>Chordata</taxon>
        <taxon>Craniata</taxon>
        <taxon>Vertebrata</taxon>
        <taxon>Euteleostomi</taxon>
        <taxon>Actinopterygii</taxon>
        <taxon>Neopterygii</taxon>
        <taxon>Teleostei</taxon>
        <taxon>Protacanthopterygii</taxon>
        <taxon>Esociformes</taxon>
        <taxon>Umbridae</taxon>
        <taxon>Dallia</taxon>
    </lineage>
</organism>
<evidence type="ECO:0000313" key="1">
    <source>
        <dbReference type="EMBL" id="KAJ7990306.1"/>
    </source>
</evidence>
<reference evidence="1" key="1">
    <citation type="submission" date="2021-05" db="EMBL/GenBank/DDBJ databases">
        <authorList>
            <person name="Pan Q."/>
            <person name="Jouanno E."/>
            <person name="Zahm M."/>
            <person name="Klopp C."/>
            <person name="Cabau C."/>
            <person name="Louis A."/>
            <person name="Berthelot C."/>
            <person name="Parey E."/>
            <person name="Roest Crollius H."/>
            <person name="Montfort J."/>
            <person name="Robinson-Rechavi M."/>
            <person name="Bouchez O."/>
            <person name="Lampietro C."/>
            <person name="Lopez Roques C."/>
            <person name="Donnadieu C."/>
            <person name="Postlethwait J."/>
            <person name="Bobe J."/>
            <person name="Dillon D."/>
            <person name="Chandos A."/>
            <person name="von Hippel F."/>
            <person name="Guiguen Y."/>
        </authorList>
    </citation>
    <scope>NUCLEOTIDE SEQUENCE</scope>
    <source>
        <strain evidence="1">YG-Jan2019</strain>
    </source>
</reference>